<proteinExistence type="predicted"/>
<keyword evidence="2" id="KW-1185">Reference proteome</keyword>
<feature type="non-terminal residue" evidence="1">
    <location>
        <position position="67"/>
    </location>
</feature>
<organism evidence="1 2">
    <name type="scientific">Gigaspora margarita</name>
    <dbReference type="NCBI Taxonomy" id="4874"/>
    <lineage>
        <taxon>Eukaryota</taxon>
        <taxon>Fungi</taxon>
        <taxon>Fungi incertae sedis</taxon>
        <taxon>Mucoromycota</taxon>
        <taxon>Glomeromycotina</taxon>
        <taxon>Glomeromycetes</taxon>
        <taxon>Diversisporales</taxon>
        <taxon>Gigasporaceae</taxon>
        <taxon>Gigaspora</taxon>
    </lineage>
</organism>
<comment type="caution">
    <text evidence="1">The sequence shown here is derived from an EMBL/GenBank/DDBJ whole genome shotgun (WGS) entry which is preliminary data.</text>
</comment>
<protein>
    <submittedName>
        <fullName evidence="1">17189_t:CDS:1</fullName>
    </submittedName>
</protein>
<gene>
    <name evidence="1" type="ORF">GMARGA_LOCUS39180</name>
</gene>
<dbReference type="Proteomes" id="UP000789901">
    <property type="component" value="Unassembled WGS sequence"/>
</dbReference>
<accession>A0ABN7X7Q4</accession>
<evidence type="ECO:0000313" key="2">
    <source>
        <dbReference type="Proteomes" id="UP000789901"/>
    </source>
</evidence>
<name>A0ABN7X7Q4_GIGMA</name>
<dbReference type="EMBL" id="CAJVQB010092012">
    <property type="protein sequence ID" value="CAG8848441.1"/>
    <property type="molecule type" value="Genomic_DNA"/>
</dbReference>
<reference evidence="1 2" key="1">
    <citation type="submission" date="2021-06" db="EMBL/GenBank/DDBJ databases">
        <authorList>
            <person name="Kallberg Y."/>
            <person name="Tangrot J."/>
            <person name="Rosling A."/>
        </authorList>
    </citation>
    <scope>NUCLEOTIDE SEQUENCE [LARGE SCALE GENOMIC DNA]</scope>
    <source>
        <strain evidence="1 2">120-4 pot B 10/14</strain>
    </source>
</reference>
<evidence type="ECO:0000313" key="1">
    <source>
        <dbReference type="EMBL" id="CAG8848441.1"/>
    </source>
</evidence>
<feature type="non-terminal residue" evidence="1">
    <location>
        <position position="1"/>
    </location>
</feature>
<sequence>MQIQKQKPKIYLACLDFLSKTIQKANALVKYLPKFHITYFLKRLLCMSKALQQYNCQKNLLEQLEQI</sequence>